<evidence type="ECO:0000313" key="2">
    <source>
        <dbReference type="EMBL" id="GIF80684.1"/>
    </source>
</evidence>
<protein>
    <submittedName>
        <fullName evidence="2">Uncharacterized protein</fullName>
    </submittedName>
</protein>
<gene>
    <name evidence="2" type="ORF">Cba03nite_20330</name>
</gene>
<accession>A0A8J3JDK2</accession>
<name>A0A8J3JDK2_9ACTN</name>
<dbReference type="RefSeq" id="WP_203744528.1">
    <property type="nucleotide sequence ID" value="NZ_BONF01000010.1"/>
</dbReference>
<feature type="region of interest" description="Disordered" evidence="1">
    <location>
        <begin position="1"/>
        <end position="31"/>
    </location>
</feature>
<dbReference type="AlphaFoldDB" id="A0A8J3JDK2"/>
<feature type="compositionally biased region" description="Basic and acidic residues" evidence="1">
    <location>
        <begin position="20"/>
        <end position="29"/>
    </location>
</feature>
<organism evidence="2 3">
    <name type="scientific">Catellatospora bangladeshensis</name>
    <dbReference type="NCBI Taxonomy" id="310355"/>
    <lineage>
        <taxon>Bacteria</taxon>
        <taxon>Bacillati</taxon>
        <taxon>Actinomycetota</taxon>
        <taxon>Actinomycetes</taxon>
        <taxon>Micromonosporales</taxon>
        <taxon>Micromonosporaceae</taxon>
        <taxon>Catellatospora</taxon>
    </lineage>
</organism>
<sequence>MEADITTPEPGPASPQRRRRDNDKRRPEPIEATVEITKVTGPQAARLQHEQTLAIKEVLAWIASRDNSAEN</sequence>
<comment type="caution">
    <text evidence="2">The sequence shown here is derived from an EMBL/GenBank/DDBJ whole genome shotgun (WGS) entry which is preliminary data.</text>
</comment>
<evidence type="ECO:0000313" key="3">
    <source>
        <dbReference type="Proteomes" id="UP000601223"/>
    </source>
</evidence>
<proteinExistence type="predicted"/>
<reference evidence="2 3" key="1">
    <citation type="submission" date="2021-01" db="EMBL/GenBank/DDBJ databases">
        <title>Whole genome shotgun sequence of Catellatospora bangladeshensis NBRC 107357.</title>
        <authorList>
            <person name="Komaki H."/>
            <person name="Tamura T."/>
        </authorList>
    </citation>
    <scope>NUCLEOTIDE SEQUENCE [LARGE SCALE GENOMIC DNA]</scope>
    <source>
        <strain evidence="2 3">NBRC 107357</strain>
    </source>
</reference>
<dbReference type="EMBL" id="BONF01000010">
    <property type="protein sequence ID" value="GIF80684.1"/>
    <property type="molecule type" value="Genomic_DNA"/>
</dbReference>
<dbReference type="Proteomes" id="UP000601223">
    <property type="component" value="Unassembled WGS sequence"/>
</dbReference>
<keyword evidence="3" id="KW-1185">Reference proteome</keyword>
<evidence type="ECO:0000256" key="1">
    <source>
        <dbReference type="SAM" id="MobiDB-lite"/>
    </source>
</evidence>